<evidence type="ECO:0000313" key="2">
    <source>
        <dbReference type="EMBL" id="CAD8653352.1"/>
    </source>
</evidence>
<dbReference type="EMBL" id="HBEZ01051280">
    <property type="protein sequence ID" value="CAD8653352.1"/>
    <property type="molecule type" value="Transcribed_RNA"/>
</dbReference>
<protein>
    <submittedName>
        <fullName evidence="1">Uncharacterized protein</fullName>
    </submittedName>
</protein>
<organism evidence="1">
    <name type="scientific">Cryptomonas curvata</name>
    <dbReference type="NCBI Taxonomy" id="233186"/>
    <lineage>
        <taxon>Eukaryota</taxon>
        <taxon>Cryptophyceae</taxon>
        <taxon>Cryptomonadales</taxon>
        <taxon>Cryptomonadaceae</taxon>
        <taxon>Cryptomonas</taxon>
    </lineage>
</organism>
<reference evidence="1" key="1">
    <citation type="submission" date="2021-01" db="EMBL/GenBank/DDBJ databases">
        <authorList>
            <person name="Corre E."/>
            <person name="Pelletier E."/>
            <person name="Niang G."/>
            <person name="Scheremetjew M."/>
            <person name="Finn R."/>
            <person name="Kale V."/>
            <person name="Holt S."/>
            <person name="Cochrane G."/>
            <person name="Meng A."/>
            <person name="Brown T."/>
            <person name="Cohen L."/>
        </authorList>
    </citation>
    <scope>NUCLEOTIDE SEQUENCE</scope>
    <source>
        <strain evidence="1">CCAP979/52</strain>
    </source>
</reference>
<dbReference type="AlphaFoldDB" id="A0A6T8CQG5"/>
<name>A0A6T8CQG5_9CRYP</name>
<accession>A0A6T8CQG5</accession>
<sequence length="110" mass="12278">MRAACHRSWPTSSSARLAFSHCPREHSKLVLCADPLNAASFRQCRHVCCIGIEHQPIQRLAPTFLAPLQHRRLSLVLKPPFNSELIPAPRLVDLLAAIVVSIYGWFSPDA</sequence>
<dbReference type="EMBL" id="HBEZ01051279">
    <property type="protein sequence ID" value="CAD8653350.1"/>
    <property type="molecule type" value="Transcribed_RNA"/>
</dbReference>
<evidence type="ECO:0000313" key="1">
    <source>
        <dbReference type="EMBL" id="CAD8653350.1"/>
    </source>
</evidence>
<proteinExistence type="predicted"/>
<gene>
    <name evidence="1" type="ORF">CCUR1050_LOCUS28127</name>
    <name evidence="2" type="ORF">CCUR1050_LOCUS28128</name>
</gene>